<dbReference type="EMBL" id="GBRH01253978">
    <property type="protein sequence ID" value="JAD43917.1"/>
    <property type="molecule type" value="Transcribed_RNA"/>
</dbReference>
<reference evidence="1" key="2">
    <citation type="journal article" date="2015" name="Data Brief">
        <title>Shoot transcriptome of the giant reed, Arundo donax.</title>
        <authorList>
            <person name="Barrero R.A."/>
            <person name="Guerrero F.D."/>
            <person name="Moolhuijzen P."/>
            <person name="Goolsby J.A."/>
            <person name="Tidwell J."/>
            <person name="Bellgard S.E."/>
            <person name="Bellgard M.I."/>
        </authorList>
    </citation>
    <scope>NUCLEOTIDE SEQUENCE</scope>
    <source>
        <tissue evidence="1">Shoot tissue taken approximately 20 cm above the soil surface</tissue>
    </source>
</reference>
<sequence length="52" mass="5753">MSNRVCVILSFSCTPSLRSYFFINVASIQNVSGGGAQQLLALNRLHAFFLLF</sequence>
<evidence type="ECO:0000313" key="1">
    <source>
        <dbReference type="EMBL" id="JAD43917.1"/>
    </source>
</evidence>
<protein>
    <submittedName>
        <fullName evidence="1">Uncharacterized protein</fullName>
    </submittedName>
</protein>
<reference evidence="1" key="1">
    <citation type="submission" date="2014-09" db="EMBL/GenBank/DDBJ databases">
        <authorList>
            <person name="Magalhaes I.L.F."/>
            <person name="Oliveira U."/>
            <person name="Santos F.R."/>
            <person name="Vidigal T.H.D.A."/>
            <person name="Brescovit A.D."/>
            <person name="Santos A.J."/>
        </authorList>
    </citation>
    <scope>NUCLEOTIDE SEQUENCE</scope>
    <source>
        <tissue evidence="1">Shoot tissue taken approximately 20 cm above the soil surface</tissue>
    </source>
</reference>
<organism evidence="1">
    <name type="scientific">Arundo donax</name>
    <name type="common">Giant reed</name>
    <name type="synonym">Donax arundinaceus</name>
    <dbReference type="NCBI Taxonomy" id="35708"/>
    <lineage>
        <taxon>Eukaryota</taxon>
        <taxon>Viridiplantae</taxon>
        <taxon>Streptophyta</taxon>
        <taxon>Embryophyta</taxon>
        <taxon>Tracheophyta</taxon>
        <taxon>Spermatophyta</taxon>
        <taxon>Magnoliopsida</taxon>
        <taxon>Liliopsida</taxon>
        <taxon>Poales</taxon>
        <taxon>Poaceae</taxon>
        <taxon>PACMAD clade</taxon>
        <taxon>Arundinoideae</taxon>
        <taxon>Arundineae</taxon>
        <taxon>Arundo</taxon>
    </lineage>
</organism>
<dbReference type="AlphaFoldDB" id="A0A0A9AA39"/>
<accession>A0A0A9AA39</accession>
<proteinExistence type="predicted"/>
<name>A0A0A9AA39_ARUDO</name>